<dbReference type="Pfam" id="PF02152">
    <property type="entry name" value="FolB"/>
    <property type="match status" value="1"/>
</dbReference>
<dbReference type="PANTHER" id="PTHR42844:SF1">
    <property type="entry name" value="DIHYDRONEOPTERIN ALDOLASE 1-RELATED"/>
    <property type="match status" value="1"/>
</dbReference>
<dbReference type="EC" id="4.1.2.25" evidence="8"/>
<dbReference type="InterPro" id="IPR043133">
    <property type="entry name" value="GTP-CH-I_C/QueF"/>
</dbReference>
<comment type="function">
    <text evidence="8">Catalyzes the conversion of 7,8-dihydroneopterin to 6-hydroxymethyl-7,8-dihydropterin.</text>
</comment>
<protein>
    <recommendedName>
        <fullName evidence="8">7,8-dihydroneopterin aldolase</fullName>
        <ecNumber evidence="8">4.1.2.25</ecNumber>
    </recommendedName>
</protein>
<dbReference type="GO" id="GO:0016853">
    <property type="term" value="F:isomerase activity"/>
    <property type="evidence" value="ECO:0007669"/>
    <property type="project" value="UniProtKB-KW"/>
</dbReference>
<evidence type="ECO:0000256" key="1">
    <source>
        <dbReference type="ARBA" id="ARBA00000693"/>
    </source>
</evidence>
<gene>
    <name evidence="10" type="primary">folB</name>
    <name evidence="10" type="ORF">XM47_03210</name>
</gene>
<keyword evidence="5 8" id="KW-0289">Folate biosynthesis</keyword>
<reference evidence="10 11" key="1">
    <citation type="submission" date="2015-04" db="EMBL/GenBank/DDBJ databases">
        <title>Draft Genome Sequence of the Novel Agar-Digesting Marine Bacterium Q1.</title>
        <authorList>
            <person name="Li Y."/>
            <person name="Li D."/>
            <person name="Chen G."/>
            <person name="Du Z."/>
        </authorList>
    </citation>
    <scope>NUCLEOTIDE SEQUENCE [LARGE SCALE GENOMIC DNA]</scope>
    <source>
        <strain evidence="10 11">Q1</strain>
    </source>
</reference>
<evidence type="ECO:0000256" key="5">
    <source>
        <dbReference type="ARBA" id="ARBA00022909"/>
    </source>
</evidence>
<evidence type="ECO:0000256" key="2">
    <source>
        <dbReference type="ARBA" id="ARBA00001353"/>
    </source>
</evidence>
<evidence type="ECO:0000256" key="4">
    <source>
        <dbReference type="ARBA" id="ARBA00005708"/>
    </source>
</evidence>
<dbReference type="InterPro" id="IPR006157">
    <property type="entry name" value="FolB_dom"/>
</dbReference>
<evidence type="ECO:0000313" key="11">
    <source>
        <dbReference type="Proteomes" id="UP000037600"/>
    </source>
</evidence>
<evidence type="ECO:0000256" key="3">
    <source>
        <dbReference type="ARBA" id="ARBA00005013"/>
    </source>
</evidence>
<dbReference type="GO" id="GO:0046654">
    <property type="term" value="P:tetrahydrofolate biosynthetic process"/>
    <property type="evidence" value="ECO:0007669"/>
    <property type="project" value="UniProtKB-UniRule"/>
</dbReference>
<evidence type="ECO:0000313" key="10">
    <source>
        <dbReference type="EMBL" id="KMT66557.1"/>
    </source>
</evidence>
<name>A0A0J8GV00_9ALTE</name>
<keyword evidence="7 8" id="KW-0456">Lyase</keyword>
<dbReference type="RefSeq" id="WP_048689562.1">
    <property type="nucleotide sequence ID" value="NZ_KQ130483.1"/>
</dbReference>
<dbReference type="FunFam" id="3.30.1130.10:FF:000002">
    <property type="entry name" value="7,8-dihydroneopterin aldolase"/>
    <property type="match status" value="1"/>
</dbReference>
<dbReference type="OrthoDB" id="9810587at2"/>
<comment type="catalytic activity">
    <reaction evidence="2 8">
        <text>7,8-dihydroneopterin = 6-hydroxymethyl-7,8-dihydropterin + glycolaldehyde</text>
        <dbReference type="Rhea" id="RHEA:10540"/>
        <dbReference type="ChEBI" id="CHEBI:17001"/>
        <dbReference type="ChEBI" id="CHEBI:17071"/>
        <dbReference type="ChEBI" id="CHEBI:44841"/>
        <dbReference type="EC" id="4.1.2.25"/>
    </reaction>
</comment>
<keyword evidence="11" id="KW-1185">Reference proteome</keyword>
<dbReference type="GO" id="GO:0004150">
    <property type="term" value="F:dihydroneopterin aldolase activity"/>
    <property type="evidence" value="ECO:0007669"/>
    <property type="project" value="UniProtKB-UniRule"/>
</dbReference>
<accession>A0A0J8GV00</accession>
<comment type="caution">
    <text evidence="10">The sequence shown here is derived from an EMBL/GenBank/DDBJ whole genome shotgun (WGS) entry which is preliminary data.</text>
</comment>
<comment type="pathway">
    <text evidence="3 8">Cofactor biosynthesis; tetrahydrofolate biosynthesis; 2-amino-4-hydroxy-6-hydroxymethyl-7,8-dihydropteridine diphosphate from 7,8-dihydroneopterin triphosphate: step 3/4.</text>
</comment>
<dbReference type="PANTHER" id="PTHR42844">
    <property type="entry name" value="DIHYDRONEOPTERIN ALDOLASE 1-RELATED"/>
    <property type="match status" value="1"/>
</dbReference>
<feature type="domain" description="Dihydroneopterin aldolase/epimerase" evidence="9">
    <location>
        <begin position="4"/>
        <end position="113"/>
    </location>
</feature>
<dbReference type="SMART" id="SM00905">
    <property type="entry name" value="FolB"/>
    <property type="match status" value="1"/>
</dbReference>
<proteinExistence type="inferred from homology"/>
<sequence>MDQVFLQNLNVKTYIGVFAWEQRIQQELILDIKIDWPNHLSAKNDDLTLALDYSQVADLVLIFCENNQFELIETLAESLCELLRAQFSFSAIELKITKPGAIPEAEVGISISRKYA</sequence>
<evidence type="ECO:0000256" key="6">
    <source>
        <dbReference type="ARBA" id="ARBA00023235"/>
    </source>
</evidence>
<evidence type="ECO:0000259" key="9">
    <source>
        <dbReference type="SMART" id="SM00905"/>
    </source>
</evidence>
<dbReference type="EMBL" id="LAZL01000003">
    <property type="protein sequence ID" value="KMT66557.1"/>
    <property type="molecule type" value="Genomic_DNA"/>
</dbReference>
<comment type="similarity">
    <text evidence="4 8">Belongs to the DHNA family.</text>
</comment>
<dbReference type="NCBIfam" id="TIGR00525">
    <property type="entry name" value="folB"/>
    <property type="match status" value="1"/>
</dbReference>
<dbReference type="NCBIfam" id="TIGR00526">
    <property type="entry name" value="folB_dom"/>
    <property type="match status" value="1"/>
</dbReference>
<evidence type="ECO:0000256" key="8">
    <source>
        <dbReference type="RuleBase" id="RU362079"/>
    </source>
</evidence>
<dbReference type="GO" id="GO:0046656">
    <property type="term" value="P:folic acid biosynthetic process"/>
    <property type="evidence" value="ECO:0007669"/>
    <property type="project" value="UniProtKB-UniRule"/>
</dbReference>
<dbReference type="Proteomes" id="UP000037600">
    <property type="component" value="Unassembled WGS sequence"/>
</dbReference>
<evidence type="ECO:0000256" key="7">
    <source>
        <dbReference type="ARBA" id="ARBA00023239"/>
    </source>
</evidence>
<comment type="catalytic activity">
    <reaction evidence="1">
        <text>7,8-dihydroneopterin = 7,8-dihydromonapterin</text>
        <dbReference type="Rhea" id="RHEA:45328"/>
        <dbReference type="ChEBI" id="CHEBI:17001"/>
        <dbReference type="ChEBI" id="CHEBI:71175"/>
        <dbReference type="EC" id="5.1.99.8"/>
    </reaction>
</comment>
<dbReference type="InterPro" id="IPR006156">
    <property type="entry name" value="Dihydroneopterin_aldolase"/>
</dbReference>
<dbReference type="UniPathway" id="UPA00077">
    <property type="reaction ID" value="UER00154"/>
</dbReference>
<dbReference type="STRING" id="1513271.XM47_03210"/>
<dbReference type="CDD" id="cd00534">
    <property type="entry name" value="DHNA_DHNTPE"/>
    <property type="match status" value="1"/>
</dbReference>
<dbReference type="AlphaFoldDB" id="A0A0J8GV00"/>
<keyword evidence="6" id="KW-0413">Isomerase</keyword>
<organism evidence="10 11">
    <name type="scientific">Catenovulum maritimum</name>
    <dbReference type="NCBI Taxonomy" id="1513271"/>
    <lineage>
        <taxon>Bacteria</taxon>
        <taxon>Pseudomonadati</taxon>
        <taxon>Pseudomonadota</taxon>
        <taxon>Gammaproteobacteria</taxon>
        <taxon>Alteromonadales</taxon>
        <taxon>Alteromonadaceae</taxon>
        <taxon>Catenovulum</taxon>
    </lineage>
</organism>
<dbReference type="GO" id="GO:0005737">
    <property type="term" value="C:cytoplasm"/>
    <property type="evidence" value="ECO:0007669"/>
    <property type="project" value="TreeGrafter"/>
</dbReference>
<dbReference type="SUPFAM" id="SSF55620">
    <property type="entry name" value="Tetrahydrobiopterin biosynthesis enzymes-like"/>
    <property type="match status" value="1"/>
</dbReference>
<dbReference type="Gene3D" id="3.30.1130.10">
    <property type="match status" value="1"/>
</dbReference>